<evidence type="ECO:0000259" key="4">
    <source>
        <dbReference type="PROSITE" id="PS50106"/>
    </source>
</evidence>
<dbReference type="PROSITE" id="PS50106">
    <property type="entry name" value="PDZ"/>
    <property type="match status" value="1"/>
</dbReference>
<comment type="caution">
    <text evidence="5">The sequence shown here is derived from an EMBL/GenBank/DDBJ whole genome shotgun (WGS) entry which is preliminary data.</text>
</comment>
<name>A0A1Z5KQX6_FISSO</name>
<keyword evidence="6" id="KW-1185">Reference proteome</keyword>
<feature type="region of interest" description="Disordered" evidence="1">
    <location>
        <begin position="364"/>
        <end position="425"/>
    </location>
</feature>
<evidence type="ECO:0000256" key="3">
    <source>
        <dbReference type="SAM" id="SignalP"/>
    </source>
</evidence>
<evidence type="ECO:0000313" key="5">
    <source>
        <dbReference type="EMBL" id="GAX28724.1"/>
    </source>
</evidence>
<proteinExistence type="predicted"/>
<dbReference type="PANTHER" id="PTHR38909:SF1">
    <property type="entry name" value="G PROTEIN GAMMA DOMAIN-CONTAINING PROTEIN"/>
    <property type="match status" value="1"/>
</dbReference>
<feature type="domain" description="PDZ" evidence="4">
    <location>
        <begin position="473"/>
        <end position="549"/>
    </location>
</feature>
<dbReference type="PANTHER" id="PTHR38909">
    <property type="entry name" value="G PROTEIN GAMMA DOMAIN-CONTAINING PROTEIN"/>
    <property type="match status" value="1"/>
</dbReference>
<keyword evidence="3" id="KW-0732">Signal</keyword>
<evidence type="ECO:0000256" key="2">
    <source>
        <dbReference type="SAM" id="Phobius"/>
    </source>
</evidence>
<feature type="chain" id="PRO_5012216167" description="PDZ domain-containing protein" evidence="3">
    <location>
        <begin position="28"/>
        <end position="567"/>
    </location>
</feature>
<dbReference type="CDD" id="cd00136">
    <property type="entry name" value="PDZ_canonical"/>
    <property type="match status" value="1"/>
</dbReference>
<protein>
    <recommendedName>
        <fullName evidence="4">PDZ domain-containing protein</fullName>
    </recommendedName>
</protein>
<accession>A0A1Z5KQX6</accession>
<keyword evidence="2" id="KW-0472">Membrane</keyword>
<dbReference type="SMART" id="SM00228">
    <property type="entry name" value="PDZ"/>
    <property type="match status" value="1"/>
</dbReference>
<feature type="region of interest" description="Disordered" evidence="1">
    <location>
        <begin position="328"/>
        <end position="350"/>
    </location>
</feature>
<gene>
    <name evidence="5" type="ORF">FisN_25Lh224</name>
</gene>
<dbReference type="Gene3D" id="2.30.42.10">
    <property type="match status" value="1"/>
</dbReference>
<feature type="compositionally biased region" description="Acidic residues" evidence="1">
    <location>
        <begin position="415"/>
        <end position="425"/>
    </location>
</feature>
<organism evidence="5 6">
    <name type="scientific">Fistulifera solaris</name>
    <name type="common">Oleaginous diatom</name>
    <dbReference type="NCBI Taxonomy" id="1519565"/>
    <lineage>
        <taxon>Eukaryota</taxon>
        <taxon>Sar</taxon>
        <taxon>Stramenopiles</taxon>
        <taxon>Ochrophyta</taxon>
        <taxon>Bacillariophyta</taxon>
        <taxon>Bacillariophyceae</taxon>
        <taxon>Bacillariophycidae</taxon>
        <taxon>Naviculales</taxon>
        <taxon>Naviculaceae</taxon>
        <taxon>Fistulifera</taxon>
    </lineage>
</organism>
<feature type="signal peptide" evidence="3">
    <location>
        <begin position="1"/>
        <end position="27"/>
    </location>
</feature>
<feature type="transmembrane region" description="Helical" evidence="2">
    <location>
        <begin position="271"/>
        <end position="292"/>
    </location>
</feature>
<dbReference type="InterPro" id="IPR036034">
    <property type="entry name" value="PDZ_sf"/>
</dbReference>
<reference evidence="5 6" key="1">
    <citation type="journal article" date="2015" name="Plant Cell">
        <title>Oil accumulation by the oleaginous diatom Fistulifera solaris as revealed by the genome and transcriptome.</title>
        <authorList>
            <person name="Tanaka T."/>
            <person name="Maeda Y."/>
            <person name="Veluchamy A."/>
            <person name="Tanaka M."/>
            <person name="Abida H."/>
            <person name="Marechal E."/>
            <person name="Bowler C."/>
            <person name="Muto M."/>
            <person name="Sunaga Y."/>
            <person name="Tanaka M."/>
            <person name="Yoshino T."/>
            <person name="Taniguchi T."/>
            <person name="Fukuda Y."/>
            <person name="Nemoto M."/>
            <person name="Matsumoto M."/>
            <person name="Wong P.S."/>
            <person name="Aburatani S."/>
            <person name="Fujibuchi W."/>
        </authorList>
    </citation>
    <scope>NUCLEOTIDE SEQUENCE [LARGE SCALE GENOMIC DNA]</scope>
    <source>
        <strain evidence="5 6">JPCC DA0580</strain>
    </source>
</reference>
<dbReference type="AlphaFoldDB" id="A0A1Z5KQX6"/>
<sequence>MRSQWGEKSGRAVSLCVVLSLLNFVSGQFATSSPQTLSPLSDFPSPTPVSLFPDSSFPPSSLASISAPILAPPTRTFPPAMIPPQPIPTESPTLSPTGGDTALPTGPLVNTEGSVYITLFYVSDIIPENYVDAYERQCAVFFNEKLKTLTDPISGVTCSFVEQEIVPNETRLRRRDLQAEVTRLLTLMDVKGKISEVAGSPSDINLILRFAVLNDPDGFARTLRESTDTGFYFAQVETVDAFDPATFTPYPTVSPPAGQAEGDDGLETPGIVAIVIGIVASAILASGITYFIMRRGQSSPVGAAAHTNEKKEDTAPEIVRAQALPLAHVESVPPPAKENPSPTTTDKTTTVEDDFLDTEEKDIPVGASNDIPVTRNGNILANDDTPTSDDIPVNDDIPTNDDIPSNDEIPLNTDSPDEMEEDDDFPVTTSTSVMESEGADALSYAYSLDAGNVDSQTGERVGESTVGGDLSTEVSVRPNMMSREIMAPPGKLGIVIDTTLEGPVVHKVNPGSALEGKIYPGDIIVAIDDVDTRAMSASAITALMVKTANQERRLTVLSEEGTISSDT</sequence>
<dbReference type="OrthoDB" id="49238at2759"/>
<dbReference type="SUPFAM" id="SSF50156">
    <property type="entry name" value="PDZ domain-like"/>
    <property type="match status" value="1"/>
</dbReference>
<evidence type="ECO:0000256" key="1">
    <source>
        <dbReference type="SAM" id="MobiDB-lite"/>
    </source>
</evidence>
<dbReference type="Pfam" id="PF00595">
    <property type="entry name" value="PDZ"/>
    <property type="match status" value="1"/>
</dbReference>
<evidence type="ECO:0000313" key="6">
    <source>
        <dbReference type="Proteomes" id="UP000198406"/>
    </source>
</evidence>
<keyword evidence="2" id="KW-0812">Transmembrane</keyword>
<dbReference type="InterPro" id="IPR001478">
    <property type="entry name" value="PDZ"/>
</dbReference>
<dbReference type="InParanoid" id="A0A1Z5KQX6"/>
<dbReference type="EMBL" id="BDSP01000279">
    <property type="protein sequence ID" value="GAX28724.1"/>
    <property type="molecule type" value="Genomic_DNA"/>
</dbReference>
<dbReference type="Proteomes" id="UP000198406">
    <property type="component" value="Unassembled WGS sequence"/>
</dbReference>
<keyword evidence="2" id="KW-1133">Transmembrane helix</keyword>